<reference evidence="2 3" key="1">
    <citation type="journal article" date="2011" name="Genome Res.">
        <title>Phylogeny-wide analysis of social amoeba genomes highlights ancient origins for complex intercellular communication.</title>
        <authorList>
            <person name="Heidel A.J."/>
            <person name="Lawal H.M."/>
            <person name="Felder M."/>
            <person name="Schilde C."/>
            <person name="Helps N.R."/>
            <person name="Tunggal B."/>
            <person name="Rivero F."/>
            <person name="John U."/>
            <person name="Schleicher M."/>
            <person name="Eichinger L."/>
            <person name="Platzer M."/>
            <person name="Noegel A.A."/>
            <person name="Schaap P."/>
            <person name="Gloeckner G."/>
        </authorList>
    </citation>
    <scope>NUCLEOTIDE SEQUENCE [LARGE SCALE GENOMIC DNA]</scope>
    <source>
        <strain evidence="3">ATCC 26659 / Pp 5 / PN500</strain>
    </source>
</reference>
<dbReference type="Pfam" id="PF18063">
    <property type="entry name" value="BB_PF"/>
    <property type="match status" value="1"/>
</dbReference>
<gene>
    <name evidence="2" type="primary">smlA</name>
    <name evidence="2" type="ORF">PPL_08746</name>
</gene>
<dbReference type="Proteomes" id="UP000001396">
    <property type="component" value="Unassembled WGS sequence"/>
</dbReference>
<name>D3BJL8_HETP5</name>
<dbReference type="TCDB" id="1.C.59.4.3">
    <property type="family name" value="the clostridium perfringens enterotoxin (cpe) family"/>
</dbReference>
<protein>
    <recommendedName>
        <fullName evidence="1">Monalysin Pore-forming domain-containing protein</fullName>
    </recommendedName>
</protein>
<dbReference type="EMBL" id="ADBJ01000038">
    <property type="protein sequence ID" value="EFA78098.1"/>
    <property type="molecule type" value="Genomic_DNA"/>
</dbReference>
<evidence type="ECO:0000259" key="1">
    <source>
        <dbReference type="Pfam" id="PF18063"/>
    </source>
</evidence>
<dbReference type="OMA" id="NAINDDQ"/>
<evidence type="ECO:0000313" key="2">
    <source>
        <dbReference type="EMBL" id="EFA78098.1"/>
    </source>
</evidence>
<dbReference type="InterPro" id="IPR040927">
    <property type="entry name" value="PF_Monalysin"/>
</dbReference>
<dbReference type="InterPro" id="IPR038768">
    <property type="entry name" value="SmlA"/>
</dbReference>
<dbReference type="RefSeq" id="XP_020430225.1">
    <property type="nucleotide sequence ID" value="XM_020579550.1"/>
</dbReference>
<evidence type="ECO:0000313" key="3">
    <source>
        <dbReference type="Proteomes" id="UP000001396"/>
    </source>
</evidence>
<sequence length="271" mass="31731">MDVDTIKNLIKNSTVTSNEKNIKKDSGHDLCVQESLKPYQLSSCPNAINDDQITCLSKQKAIPEVVMILQNIDWTPYRDYPYLLLDLLSNPTDIRTRCKPVASYSEIIDSKVINRNDRYTFTQKKGTLTTESWFEGTTTEVGVAIEIFDGCAPVTTGYFYYKSISQENLKWKEMMKVGHYLFYQNKVLYVFQMEFPSLSVSQIEKVAECFNLCHQYQCLVPKVYFRGRSLFYFVDMYKDEPFYKLYSDQLYQTCSKEEIIDYLLGDGYNRW</sequence>
<organism evidence="2 3">
    <name type="scientific">Heterostelium pallidum (strain ATCC 26659 / Pp 5 / PN500)</name>
    <name type="common">Cellular slime mold</name>
    <name type="synonym">Polysphondylium pallidum</name>
    <dbReference type="NCBI Taxonomy" id="670386"/>
    <lineage>
        <taxon>Eukaryota</taxon>
        <taxon>Amoebozoa</taxon>
        <taxon>Evosea</taxon>
        <taxon>Eumycetozoa</taxon>
        <taxon>Dictyostelia</taxon>
        <taxon>Acytosteliales</taxon>
        <taxon>Acytosteliaceae</taxon>
        <taxon>Heterostelium</taxon>
    </lineage>
</organism>
<dbReference type="PANTHER" id="PTHR35884:SF1">
    <property type="entry name" value="MONALYSIN BETA BARREL PORE-FORMING DOMAIN-CONTAINING PROTEIN-RELATED"/>
    <property type="match status" value="1"/>
</dbReference>
<dbReference type="GeneID" id="31364224"/>
<dbReference type="PANTHER" id="PTHR35884">
    <property type="entry name" value="SMALL AGGREGATE FORMATION PROTEIN"/>
    <property type="match status" value="1"/>
</dbReference>
<dbReference type="FunCoup" id="D3BJL8">
    <property type="interactions" value="266"/>
</dbReference>
<keyword evidence="3" id="KW-1185">Reference proteome</keyword>
<accession>D3BJL8</accession>
<proteinExistence type="predicted"/>
<dbReference type="InParanoid" id="D3BJL8"/>
<comment type="caution">
    <text evidence="2">The sequence shown here is derived from an EMBL/GenBank/DDBJ whole genome shotgun (WGS) entry which is preliminary data.</text>
</comment>
<dbReference type="GO" id="GO:0031157">
    <property type="term" value="P:regulation of aggregate size involved in sorocarp development"/>
    <property type="evidence" value="ECO:0007669"/>
    <property type="project" value="InterPro"/>
</dbReference>
<feature type="domain" description="Monalysin Pore-forming" evidence="1">
    <location>
        <begin position="54"/>
        <end position="265"/>
    </location>
</feature>
<dbReference type="AlphaFoldDB" id="D3BJL8"/>